<evidence type="ECO:0000313" key="2">
    <source>
        <dbReference type="Proteomes" id="UP000006729"/>
    </source>
</evidence>
<sequence>MKDRKLQNIGLDIGDRKLLPAIYLFFTEKNDLTRAKRLKAGWIVLGIEDVEMKDETGDDLLTISDNSSKKTIDTEAMTYQNLDYSLEERRKIKHELQEESIMMSTKRKITTQNRKWVPRKVCFLNSFCDLQRN</sequence>
<dbReference type="InParanoid" id="B9GFG5"/>
<organism evidence="1 2">
    <name type="scientific">Populus trichocarpa</name>
    <name type="common">Western balsam poplar</name>
    <name type="synonym">Populus balsamifera subsp. trichocarpa</name>
    <dbReference type="NCBI Taxonomy" id="3694"/>
    <lineage>
        <taxon>Eukaryota</taxon>
        <taxon>Viridiplantae</taxon>
        <taxon>Streptophyta</taxon>
        <taxon>Embryophyta</taxon>
        <taxon>Tracheophyta</taxon>
        <taxon>Spermatophyta</taxon>
        <taxon>Magnoliopsida</taxon>
        <taxon>eudicotyledons</taxon>
        <taxon>Gunneridae</taxon>
        <taxon>Pentapetalae</taxon>
        <taxon>rosids</taxon>
        <taxon>fabids</taxon>
        <taxon>Malpighiales</taxon>
        <taxon>Salicaceae</taxon>
        <taxon>Saliceae</taxon>
        <taxon>Populus</taxon>
    </lineage>
</organism>
<name>B9GFG5_POPTR</name>
<gene>
    <name evidence="1" type="ORF">POPTR_001G323900</name>
</gene>
<accession>B9GFG5</accession>
<protein>
    <submittedName>
        <fullName evidence="1">Uncharacterized protein</fullName>
    </submittedName>
</protein>
<keyword evidence="2" id="KW-1185">Reference proteome</keyword>
<proteinExistence type="predicted"/>
<dbReference type="HOGENOM" id="CLU_1910228_0_0_1"/>
<dbReference type="AlphaFoldDB" id="B9GFG5"/>
<dbReference type="EMBL" id="CM009290">
    <property type="protein sequence ID" value="PNT57835.1"/>
    <property type="molecule type" value="Genomic_DNA"/>
</dbReference>
<evidence type="ECO:0000313" key="1">
    <source>
        <dbReference type="EMBL" id="PNT57835.1"/>
    </source>
</evidence>
<reference evidence="1 2" key="1">
    <citation type="journal article" date="2006" name="Science">
        <title>The genome of black cottonwood, Populus trichocarpa (Torr. &amp; Gray).</title>
        <authorList>
            <person name="Tuskan G.A."/>
            <person name="Difazio S."/>
            <person name="Jansson S."/>
            <person name="Bohlmann J."/>
            <person name="Grigoriev I."/>
            <person name="Hellsten U."/>
            <person name="Putnam N."/>
            <person name="Ralph S."/>
            <person name="Rombauts S."/>
            <person name="Salamov A."/>
            <person name="Schein J."/>
            <person name="Sterck L."/>
            <person name="Aerts A."/>
            <person name="Bhalerao R.R."/>
            <person name="Bhalerao R.P."/>
            <person name="Blaudez D."/>
            <person name="Boerjan W."/>
            <person name="Brun A."/>
            <person name="Brunner A."/>
            <person name="Busov V."/>
            <person name="Campbell M."/>
            <person name="Carlson J."/>
            <person name="Chalot M."/>
            <person name="Chapman J."/>
            <person name="Chen G.L."/>
            <person name="Cooper D."/>
            <person name="Coutinho P.M."/>
            <person name="Couturier J."/>
            <person name="Covert S."/>
            <person name="Cronk Q."/>
            <person name="Cunningham R."/>
            <person name="Davis J."/>
            <person name="Degroeve S."/>
            <person name="Dejardin A."/>
            <person name="Depamphilis C."/>
            <person name="Detter J."/>
            <person name="Dirks B."/>
            <person name="Dubchak I."/>
            <person name="Duplessis S."/>
            <person name="Ehlting J."/>
            <person name="Ellis B."/>
            <person name="Gendler K."/>
            <person name="Goodstein D."/>
            <person name="Gribskov M."/>
            <person name="Grimwood J."/>
            <person name="Groover A."/>
            <person name="Gunter L."/>
            <person name="Hamberger B."/>
            <person name="Heinze B."/>
            <person name="Helariutta Y."/>
            <person name="Henrissat B."/>
            <person name="Holligan D."/>
            <person name="Holt R."/>
            <person name="Huang W."/>
            <person name="Islam-Faridi N."/>
            <person name="Jones S."/>
            <person name="Jones-Rhoades M."/>
            <person name="Jorgensen R."/>
            <person name="Joshi C."/>
            <person name="Kangasjarvi J."/>
            <person name="Karlsson J."/>
            <person name="Kelleher C."/>
            <person name="Kirkpatrick R."/>
            <person name="Kirst M."/>
            <person name="Kohler A."/>
            <person name="Kalluri U."/>
            <person name="Larimer F."/>
            <person name="Leebens-Mack J."/>
            <person name="Leple J.C."/>
            <person name="Locascio P."/>
            <person name="Lou Y."/>
            <person name="Lucas S."/>
            <person name="Martin F."/>
            <person name="Montanini B."/>
            <person name="Napoli C."/>
            <person name="Nelson D.R."/>
            <person name="Nelson C."/>
            <person name="Nieminen K."/>
            <person name="Nilsson O."/>
            <person name="Pereda V."/>
            <person name="Peter G."/>
            <person name="Philippe R."/>
            <person name="Pilate G."/>
            <person name="Poliakov A."/>
            <person name="Razumovskaya J."/>
            <person name="Richardson P."/>
            <person name="Rinaldi C."/>
            <person name="Ritland K."/>
            <person name="Rouze P."/>
            <person name="Ryaboy D."/>
            <person name="Schmutz J."/>
            <person name="Schrader J."/>
            <person name="Segerman B."/>
            <person name="Shin H."/>
            <person name="Siddiqui A."/>
            <person name="Sterky F."/>
            <person name="Terry A."/>
            <person name="Tsai C.J."/>
            <person name="Uberbacher E."/>
            <person name="Unneberg P."/>
            <person name="Vahala J."/>
            <person name="Wall K."/>
            <person name="Wessler S."/>
            <person name="Yang G."/>
            <person name="Yin T."/>
            <person name="Douglas C."/>
            <person name="Marra M."/>
            <person name="Sandberg G."/>
            <person name="Van de Peer Y."/>
            <person name="Rokhsar D."/>
        </authorList>
    </citation>
    <scope>NUCLEOTIDE SEQUENCE [LARGE SCALE GENOMIC DNA]</scope>
    <source>
        <strain evidence="2">cv. Nisqually</strain>
    </source>
</reference>
<dbReference type="Proteomes" id="UP000006729">
    <property type="component" value="Chromosome 1"/>
</dbReference>